<organism evidence="1 2">
    <name type="scientific">Schistosoma mattheei</name>
    <dbReference type="NCBI Taxonomy" id="31246"/>
    <lineage>
        <taxon>Eukaryota</taxon>
        <taxon>Metazoa</taxon>
        <taxon>Spiralia</taxon>
        <taxon>Lophotrochozoa</taxon>
        <taxon>Platyhelminthes</taxon>
        <taxon>Trematoda</taxon>
        <taxon>Digenea</taxon>
        <taxon>Strigeidida</taxon>
        <taxon>Schistosomatoidea</taxon>
        <taxon>Schistosomatidae</taxon>
        <taxon>Schistosoma</taxon>
    </lineage>
</organism>
<dbReference type="EMBL" id="UZAL01031282">
    <property type="protein sequence ID" value="VDP57514.1"/>
    <property type="molecule type" value="Genomic_DNA"/>
</dbReference>
<protein>
    <submittedName>
        <fullName evidence="1">Uncharacterized protein</fullName>
    </submittedName>
</protein>
<evidence type="ECO:0000313" key="1">
    <source>
        <dbReference type="EMBL" id="VDP57514.1"/>
    </source>
</evidence>
<gene>
    <name evidence="1" type="ORF">SMTD_LOCUS11233</name>
</gene>
<dbReference type="Gene3D" id="2.60.120.740">
    <property type="match status" value="2"/>
</dbReference>
<dbReference type="Proteomes" id="UP000269396">
    <property type="component" value="Unassembled WGS sequence"/>
</dbReference>
<dbReference type="InterPro" id="IPR043159">
    <property type="entry name" value="Lectin_gal-bd_sf"/>
</dbReference>
<evidence type="ECO:0000313" key="2">
    <source>
        <dbReference type="Proteomes" id="UP000269396"/>
    </source>
</evidence>
<name>A0A183PA47_9TREM</name>
<reference evidence="1 2" key="1">
    <citation type="submission" date="2018-11" db="EMBL/GenBank/DDBJ databases">
        <authorList>
            <consortium name="Pathogen Informatics"/>
        </authorList>
    </citation>
    <scope>NUCLEOTIDE SEQUENCE [LARGE SCALE GENOMIC DNA]</scope>
    <source>
        <strain>Denwood</strain>
        <strain evidence="2">Zambia</strain>
    </source>
</reference>
<accession>A0A183PA47</accession>
<dbReference type="AlphaFoldDB" id="A0A183PA47"/>
<proteinExistence type="predicted"/>
<sequence>MYRYGVFRQTSLLVCLPDLMQLHCPTHMYIRTLEIEVFHSFQTTQEPEFISPSCSFKTNQPEKKRKHELNIKQTIECNNKLNIVKMIKQMCEGRKNCELHISQLIPNLTQCSEENSSILIKYQCLPGEYVPYLDSALSEAICTDTYMEVKCNTERSINTLVILNAKFEKEIKLFDSSSTYECPIVPTEIPIGLSNNVCSSTIDITDYLSSSCDGHSTCSVNPNTIDLSMNKIQKCGKMHLSLVYVCEIQTVRQGNKIHTLNPSDVSSYEKSHLSLIKTDIEQNKKKVFIDPRKSINIQMNTRTNELLYKHQEPYVQSINPSLLQSLLIGIGSGLLILFSILFIIILLYRKYNQRRTTEIKSKSNKCSTICFSHTNDDWSTINSNLLHNTSSRLEIPITNDIKCLCSICKLPINSYSIINDLHKYHNEHCQCHINTNISGNINHCSVNHEHYDGKSCCITGHHQNISDLYGMKIITPTLNQSPVSLIIYNMQNNTYMSIHAHPARGTWTQEVRFRTCERS</sequence>
<dbReference type="STRING" id="31246.A0A183PA47"/>
<keyword evidence="2" id="KW-1185">Reference proteome</keyword>